<gene>
    <name evidence="3" type="ORF">BYL167_LOCUS62760</name>
    <name evidence="4" type="ORF">BYL167_LOCUS76587</name>
    <name evidence="2" type="ORF">CJN711_LOCUS7923</name>
</gene>
<reference evidence="2" key="1">
    <citation type="submission" date="2021-02" db="EMBL/GenBank/DDBJ databases">
        <authorList>
            <person name="Nowell W R."/>
        </authorList>
    </citation>
    <scope>NUCLEOTIDE SEQUENCE</scope>
</reference>
<dbReference type="EMBL" id="CAJNOV010002844">
    <property type="protein sequence ID" value="CAF1117844.1"/>
    <property type="molecule type" value="Genomic_DNA"/>
</dbReference>
<evidence type="ECO:0000313" key="4">
    <source>
        <dbReference type="EMBL" id="CAF5168306.1"/>
    </source>
</evidence>
<proteinExistence type="predicted"/>
<feature type="non-terminal residue" evidence="2">
    <location>
        <position position="32"/>
    </location>
</feature>
<dbReference type="EMBL" id="CAJOBH010235235">
    <property type="protein sequence ID" value="CAF5087910.1"/>
    <property type="molecule type" value="Genomic_DNA"/>
</dbReference>
<name>A0A814QDK5_9BILA</name>
<comment type="caution">
    <text evidence="2">The sequence shown here is derived from an EMBL/GenBank/DDBJ whole genome shotgun (WGS) entry which is preliminary data.</text>
</comment>
<feature type="region of interest" description="Disordered" evidence="1">
    <location>
        <begin position="1"/>
        <end position="32"/>
    </location>
</feature>
<evidence type="ECO:0000313" key="3">
    <source>
        <dbReference type="EMBL" id="CAF5087910.1"/>
    </source>
</evidence>
<organism evidence="2 5">
    <name type="scientific">Rotaria magnacalcarata</name>
    <dbReference type="NCBI Taxonomy" id="392030"/>
    <lineage>
        <taxon>Eukaryota</taxon>
        <taxon>Metazoa</taxon>
        <taxon>Spiralia</taxon>
        <taxon>Gnathifera</taxon>
        <taxon>Rotifera</taxon>
        <taxon>Eurotatoria</taxon>
        <taxon>Bdelloidea</taxon>
        <taxon>Philodinida</taxon>
        <taxon>Philodinidae</taxon>
        <taxon>Rotaria</taxon>
    </lineage>
</organism>
<accession>A0A814QDK5</accession>
<dbReference type="EMBL" id="CAJOBH010276513">
    <property type="protein sequence ID" value="CAF5168306.1"/>
    <property type="molecule type" value="Genomic_DNA"/>
</dbReference>
<dbReference type="Proteomes" id="UP000681967">
    <property type="component" value="Unassembled WGS sequence"/>
</dbReference>
<evidence type="ECO:0000313" key="2">
    <source>
        <dbReference type="EMBL" id="CAF1117844.1"/>
    </source>
</evidence>
<sequence length="32" mass="3363">MSNAAPMIDPPSSPVNPSNSTICENEDECSKP</sequence>
<protein>
    <submittedName>
        <fullName evidence="2">Uncharacterized protein</fullName>
    </submittedName>
</protein>
<evidence type="ECO:0000256" key="1">
    <source>
        <dbReference type="SAM" id="MobiDB-lite"/>
    </source>
</evidence>
<evidence type="ECO:0000313" key="5">
    <source>
        <dbReference type="Proteomes" id="UP000663855"/>
    </source>
</evidence>
<dbReference type="Proteomes" id="UP000663855">
    <property type="component" value="Unassembled WGS sequence"/>
</dbReference>
<dbReference type="AlphaFoldDB" id="A0A814QDK5"/>